<dbReference type="InterPro" id="IPR000743">
    <property type="entry name" value="Glyco_hydro_28"/>
</dbReference>
<dbReference type="GO" id="GO:0045490">
    <property type="term" value="P:pectin catabolic process"/>
    <property type="evidence" value="ECO:0007669"/>
    <property type="project" value="TreeGrafter"/>
</dbReference>
<feature type="chain" id="PRO_5040410294" description="endo-polygalacturonase" evidence="14">
    <location>
        <begin position="25"/>
        <end position="398"/>
    </location>
</feature>
<evidence type="ECO:0000256" key="7">
    <source>
        <dbReference type="ARBA" id="ARBA00022801"/>
    </source>
</evidence>
<name>A0A9N9ME41_9CUCU</name>
<evidence type="ECO:0000256" key="8">
    <source>
        <dbReference type="ARBA" id="ARBA00023157"/>
    </source>
</evidence>
<dbReference type="GO" id="GO:0004650">
    <property type="term" value="F:polygalacturonase activity"/>
    <property type="evidence" value="ECO:0007669"/>
    <property type="project" value="UniProtKB-EC"/>
</dbReference>
<dbReference type="InterPro" id="IPR050434">
    <property type="entry name" value="Glycosyl_hydrlase_28"/>
</dbReference>
<evidence type="ECO:0000256" key="12">
    <source>
        <dbReference type="ARBA" id="ARBA00034074"/>
    </source>
</evidence>
<dbReference type="InterPro" id="IPR006626">
    <property type="entry name" value="PbH1"/>
</dbReference>
<comment type="similarity">
    <text evidence="2 13">Belongs to the glycosyl hydrolase 28 family.</text>
</comment>
<dbReference type="AlphaFoldDB" id="A0A9N9ME41"/>
<proteinExistence type="inferred from homology"/>
<dbReference type="GO" id="GO:0005576">
    <property type="term" value="C:extracellular region"/>
    <property type="evidence" value="ECO:0007669"/>
    <property type="project" value="UniProtKB-SubCell"/>
</dbReference>
<dbReference type="SMART" id="SM00710">
    <property type="entry name" value="PbH1"/>
    <property type="match status" value="5"/>
</dbReference>
<dbReference type="Pfam" id="PF00295">
    <property type="entry name" value="Glyco_hydro_28"/>
    <property type="match status" value="1"/>
</dbReference>
<gene>
    <name evidence="15" type="ORF">CEUTPL_LOCUS3672</name>
</gene>
<keyword evidence="8" id="KW-1015">Disulfide bond</keyword>
<evidence type="ECO:0000256" key="13">
    <source>
        <dbReference type="RuleBase" id="RU361169"/>
    </source>
</evidence>
<dbReference type="InterPro" id="IPR012334">
    <property type="entry name" value="Pectin_lyas_fold"/>
</dbReference>
<evidence type="ECO:0000256" key="4">
    <source>
        <dbReference type="ARBA" id="ARBA00022525"/>
    </source>
</evidence>
<evidence type="ECO:0000256" key="2">
    <source>
        <dbReference type="ARBA" id="ARBA00008834"/>
    </source>
</evidence>
<evidence type="ECO:0000256" key="3">
    <source>
        <dbReference type="ARBA" id="ARBA00012736"/>
    </source>
</evidence>
<dbReference type="PANTHER" id="PTHR31884:SF9">
    <property type="entry name" value="ENDOPOLYGALACTURONASE D-RELATED"/>
    <property type="match status" value="1"/>
</dbReference>
<keyword evidence="4" id="KW-0964">Secreted</keyword>
<evidence type="ECO:0000313" key="16">
    <source>
        <dbReference type="Proteomes" id="UP001152799"/>
    </source>
</evidence>
<keyword evidence="6" id="KW-0677">Repeat</keyword>
<dbReference type="EC" id="3.2.1.15" evidence="3"/>
<comment type="subcellular location">
    <subcellularLocation>
        <location evidence="1">Secreted</location>
    </subcellularLocation>
</comment>
<keyword evidence="7 13" id="KW-0378">Hydrolase</keyword>
<reference evidence="15" key="1">
    <citation type="submission" date="2022-01" db="EMBL/GenBank/DDBJ databases">
        <authorList>
            <person name="King R."/>
        </authorList>
    </citation>
    <scope>NUCLEOTIDE SEQUENCE</scope>
</reference>
<organism evidence="15 16">
    <name type="scientific">Ceutorhynchus assimilis</name>
    <name type="common">cabbage seed weevil</name>
    <dbReference type="NCBI Taxonomy" id="467358"/>
    <lineage>
        <taxon>Eukaryota</taxon>
        <taxon>Metazoa</taxon>
        <taxon>Ecdysozoa</taxon>
        <taxon>Arthropoda</taxon>
        <taxon>Hexapoda</taxon>
        <taxon>Insecta</taxon>
        <taxon>Pterygota</taxon>
        <taxon>Neoptera</taxon>
        <taxon>Endopterygota</taxon>
        <taxon>Coleoptera</taxon>
        <taxon>Polyphaga</taxon>
        <taxon>Cucujiformia</taxon>
        <taxon>Curculionidae</taxon>
        <taxon>Ceutorhynchinae</taxon>
        <taxon>Ceutorhynchus</taxon>
    </lineage>
</organism>
<evidence type="ECO:0000256" key="11">
    <source>
        <dbReference type="ARBA" id="ARBA00023316"/>
    </source>
</evidence>
<keyword evidence="11" id="KW-0961">Cell wall biogenesis/degradation</keyword>
<keyword evidence="5 14" id="KW-0732">Signal</keyword>
<dbReference type="SUPFAM" id="SSF51126">
    <property type="entry name" value="Pectin lyase-like"/>
    <property type="match status" value="1"/>
</dbReference>
<comment type="catalytic activity">
    <reaction evidence="12">
        <text>(1,4-alpha-D-galacturonosyl)n+m + H2O = (1,4-alpha-D-galacturonosyl)n + (1,4-alpha-D-galacturonosyl)m.</text>
        <dbReference type="EC" id="3.2.1.15"/>
    </reaction>
</comment>
<evidence type="ECO:0000256" key="1">
    <source>
        <dbReference type="ARBA" id="ARBA00004613"/>
    </source>
</evidence>
<feature type="signal peptide" evidence="14">
    <location>
        <begin position="1"/>
        <end position="24"/>
    </location>
</feature>
<keyword evidence="9" id="KW-0325">Glycoprotein</keyword>
<evidence type="ECO:0000256" key="6">
    <source>
        <dbReference type="ARBA" id="ARBA00022737"/>
    </source>
</evidence>
<keyword evidence="16" id="KW-1185">Reference proteome</keyword>
<evidence type="ECO:0000256" key="9">
    <source>
        <dbReference type="ARBA" id="ARBA00023180"/>
    </source>
</evidence>
<keyword evidence="10 13" id="KW-0326">Glycosidase</keyword>
<dbReference type="EMBL" id="OU892288">
    <property type="protein sequence ID" value="CAG9763001.1"/>
    <property type="molecule type" value="Genomic_DNA"/>
</dbReference>
<dbReference type="Proteomes" id="UP001152799">
    <property type="component" value="Chromosome 12"/>
</dbReference>
<dbReference type="OrthoDB" id="1546079at2759"/>
<evidence type="ECO:0000256" key="5">
    <source>
        <dbReference type="ARBA" id="ARBA00022729"/>
    </source>
</evidence>
<protein>
    <recommendedName>
        <fullName evidence="3">endo-polygalacturonase</fullName>
        <ecNumber evidence="3">3.2.1.15</ecNumber>
    </recommendedName>
</protein>
<dbReference type="PANTHER" id="PTHR31884">
    <property type="entry name" value="POLYGALACTURONASE"/>
    <property type="match status" value="1"/>
</dbReference>
<dbReference type="InterPro" id="IPR011050">
    <property type="entry name" value="Pectin_lyase_fold/virulence"/>
</dbReference>
<evidence type="ECO:0000313" key="15">
    <source>
        <dbReference type="EMBL" id="CAG9763001.1"/>
    </source>
</evidence>
<evidence type="ECO:0000256" key="14">
    <source>
        <dbReference type="SAM" id="SignalP"/>
    </source>
</evidence>
<evidence type="ECO:0000256" key="10">
    <source>
        <dbReference type="ARBA" id="ARBA00023295"/>
    </source>
</evidence>
<sequence>MQVKSMMSFQVATLVALLAIGAFSMPQKQTFSHEGVGYAVLNHTVQPAPDGCTINSVKDVASVCAACTKINVGSFSVPAANQPLIMNLKQGTTVTFTGTIKFDKHAVNGYLMEIIGTKVNVVGSNTHQLHGRGEQYWDGKGGAGGPKPTFLYLKATGGSHFAGLHLKNCPERCVAIDGSNDITVSGFLVDNREGEPGKAPKGKEGHNTDGFDVAKTQYLTLKDHVVYNQDDCVAINCGAHMTIDNVNCDGSHGFDIATGMSKTDQARNIVNNVTFKNSKLFNGMYGLHILTCNDGGKGSVSNINYENISIQGPSDYGIMIQQDFSDKSQGSTGHPTGNVPISNVRFNAVTGNMNGKYSSALTIRCASGACNNIGLNNVKITGAKAKNECTGYKVNGFC</sequence>
<accession>A0A9N9ME41</accession>
<dbReference type="Gene3D" id="2.160.20.10">
    <property type="entry name" value="Single-stranded right-handed beta-helix, Pectin lyase-like"/>
    <property type="match status" value="1"/>
</dbReference>
<dbReference type="GO" id="GO:0071555">
    <property type="term" value="P:cell wall organization"/>
    <property type="evidence" value="ECO:0007669"/>
    <property type="project" value="UniProtKB-KW"/>
</dbReference>